<dbReference type="PROSITE" id="PS51746">
    <property type="entry name" value="PPM_2"/>
    <property type="match status" value="1"/>
</dbReference>
<dbReference type="OrthoDB" id="9801841at2"/>
<dbReference type="eggNOG" id="COG0631">
    <property type="taxonomic scope" value="Bacteria"/>
</dbReference>
<dbReference type="STRING" id="583355.Caka_0345"/>
<dbReference type="RefSeq" id="WP_013042095.1">
    <property type="nucleotide sequence ID" value="NC_014008.1"/>
</dbReference>
<dbReference type="SUPFAM" id="SSF56112">
    <property type="entry name" value="Protein kinase-like (PK-like)"/>
    <property type="match status" value="1"/>
</dbReference>
<dbReference type="CDD" id="cd14014">
    <property type="entry name" value="STKc_PknB_like"/>
    <property type="match status" value="1"/>
</dbReference>
<name>D5EMG4_CORAD</name>
<dbReference type="GO" id="GO:0004672">
    <property type="term" value="F:protein kinase activity"/>
    <property type="evidence" value="ECO:0007669"/>
    <property type="project" value="InterPro"/>
</dbReference>
<dbReference type="KEGG" id="caa:Caka_0345"/>
<feature type="domain" description="PPM-type phosphatase" evidence="3">
    <location>
        <begin position="9"/>
        <end position="237"/>
    </location>
</feature>
<dbReference type="PANTHER" id="PTHR44167:SF24">
    <property type="entry name" value="SERINE_THREONINE-PROTEIN KINASE CHK2"/>
    <property type="match status" value="1"/>
</dbReference>
<dbReference type="Proteomes" id="UP000000925">
    <property type="component" value="Chromosome"/>
</dbReference>
<evidence type="ECO:0000256" key="1">
    <source>
        <dbReference type="SAM" id="Phobius"/>
    </source>
</evidence>
<dbReference type="PROSITE" id="PS50011">
    <property type="entry name" value="PROTEIN_KINASE_DOM"/>
    <property type="match status" value="1"/>
</dbReference>
<dbReference type="EMBL" id="CP001998">
    <property type="protein sequence ID" value="ADE53370.1"/>
    <property type="molecule type" value="Genomic_DNA"/>
</dbReference>
<keyword evidence="1" id="KW-1133">Transmembrane helix</keyword>
<organism evidence="4 5">
    <name type="scientific">Coraliomargarita akajimensis (strain DSM 45221 / IAM 15411 / JCM 23193 / KCTC 12865 / 04OKA010-24)</name>
    <dbReference type="NCBI Taxonomy" id="583355"/>
    <lineage>
        <taxon>Bacteria</taxon>
        <taxon>Pseudomonadati</taxon>
        <taxon>Verrucomicrobiota</taxon>
        <taxon>Opitutia</taxon>
        <taxon>Puniceicoccales</taxon>
        <taxon>Coraliomargaritaceae</taxon>
        <taxon>Coraliomargarita</taxon>
    </lineage>
</organism>
<dbReference type="eggNOG" id="COG0515">
    <property type="taxonomic scope" value="Bacteria"/>
</dbReference>
<dbReference type="Gene3D" id="1.10.510.10">
    <property type="entry name" value="Transferase(Phosphotransferase) domain 1"/>
    <property type="match status" value="1"/>
</dbReference>
<reference evidence="4 5" key="1">
    <citation type="journal article" date="2010" name="Stand. Genomic Sci.">
        <title>Complete genome sequence of Coraliomargarita akajimensis type strain (04OKA010-24).</title>
        <authorList>
            <person name="Mavromatis K."/>
            <person name="Abt B."/>
            <person name="Brambilla E."/>
            <person name="Lapidus A."/>
            <person name="Copeland A."/>
            <person name="Deshpande S."/>
            <person name="Nolan M."/>
            <person name="Lucas S."/>
            <person name="Tice H."/>
            <person name="Cheng J.F."/>
            <person name="Han C."/>
            <person name="Detter J.C."/>
            <person name="Woyke T."/>
            <person name="Goodwin L."/>
            <person name="Pitluck S."/>
            <person name="Held B."/>
            <person name="Brettin T."/>
            <person name="Tapia R."/>
            <person name="Ivanova N."/>
            <person name="Mikhailova N."/>
            <person name="Pati A."/>
            <person name="Liolios K."/>
            <person name="Chen A."/>
            <person name="Palaniappan K."/>
            <person name="Land M."/>
            <person name="Hauser L."/>
            <person name="Chang Y.J."/>
            <person name="Jeffries C.D."/>
            <person name="Rohde M."/>
            <person name="Goker M."/>
            <person name="Bristow J."/>
            <person name="Eisen J.A."/>
            <person name="Markowitz V."/>
            <person name="Hugenholtz P."/>
            <person name="Klenk H.P."/>
            <person name="Kyrpides N.C."/>
        </authorList>
    </citation>
    <scope>NUCLEOTIDE SEQUENCE [LARGE SCALE GENOMIC DNA]</scope>
    <source>
        <strain evidence="5">DSM 45221 / IAM 15411 / JCM 23193 / KCTC 12865</strain>
    </source>
</reference>
<evidence type="ECO:0000313" key="4">
    <source>
        <dbReference type="EMBL" id="ADE53370.1"/>
    </source>
</evidence>
<feature type="transmembrane region" description="Helical" evidence="1">
    <location>
        <begin position="554"/>
        <end position="575"/>
    </location>
</feature>
<dbReference type="Gene3D" id="3.30.200.20">
    <property type="entry name" value="Phosphorylase Kinase, domain 1"/>
    <property type="match status" value="1"/>
</dbReference>
<dbReference type="Pfam" id="PF00069">
    <property type="entry name" value="Pkinase"/>
    <property type="match status" value="1"/>
</dbReference>
<dbReference type="Pfam" id="PF13672">
    <property type="entry name" value="PP2C_2"/>
    <property type="match status" value="1"/>
</dbReference>
<dbReference type="CDD" id="cd00143">
    <property type="entry name" value="PP2Cc"/>
    <property type="match status" value="1"/>
</dbReference>
<accession>D5EMG4</accession>
<dbReference type="Gene3D" id="3.60.40.10">
    <property type="entry name" value="PPM-type phosphatase domain"/>
    <property type="match status" value="1"/>
</dbReference>
<evidence type="ECO:0000313" key="5">
    <source>
        <dbReference type="Proteomes" id="UP000000925"/>
    </source>
</evidence>
<evidence type="ECO:0000259" key="2">
    <source>
        <dbReference type="PROSITE" id="PS50011"/>
    </source>
</evidence>
<dbReference type="HOGENOM" id="CLU_034273_0_0_0"/>
<dbReference type="SMART" id="SM00331">
    <property type="entry name" value="PP2C_SIG"/>
    <property type="match status" value="1"/>
</dbReference>
<dbReference type="InterPro" id="IPR036457">
    <property type="entry name" value="PPM-type-like_dom_sf"/>
</dbReference>
<feature type="domain" description="Protein kinase" evidence="2">
    <location>
        <begin position="270"/>
        <end position="539"/>
    </location>
</feature>
<dbReference type="InterPro" id="IPR011009">
    <property type="entry name" value="Kinase-like_dom_sf"/>
</dbReference>
<evidence type="ECO:0000259" key="3">
    <source>
        <dbReference type="PROSITE" id="PS51746"/>
    </source>
</evidence>
<dbReference type="AlphaFoldDB" id="D5EMG4"/>
<dbReference type="SMART" id="SM00332">
    <property type="entry name" value="PP2Cc"/>
    <property type="match status" value="1"/>
</dbReference>
<protein>
    <submittedName>
        <fullName evidence="4">Protein serine/threonine phosphatase</fullName>
    </submittedName>
</protein>
<dbReference type="SMART" id="SM00220">
    <property type="entry name" value="S_TKc"/>
    <property type="match status" value="1"/>
</dbReference>
<dbReference type="GO" id="GO:0005524">
    <property type="term" value="F:ATP binding"/>
    <property type="evidence" value="ECO:0007669"/>
    <property type="project" value="InterPro"/>
</dbReference>
<dbReference type="InterPro" id="IPR001932">
    <property type="entry name" value="PPM-type_phosphatase-like_dom"/>
</dbReference>
<keyword evidence="1" id="KW-0812">Transmembrane</keyword>
<dbReference type="InterPro" id="IPR000719">
    <property type="entry name" value="Prot_kinase_dom"/>
</dbReference>
<keyword evidence="5" id="KW-1185">Reference proteome</keyword>
<keyword evidence="1" id="KW-0472">Membrane</keyword>
<dbReference type="SUPFAM" id="SSF81606">
    <property type="entry name" value="PP2C-like"/>
    <property type="match status" value="1"/>
</dbReference>
<gene>
    <name evidence="4" type="ordered locus">Caka_0345</name>
</gene>
<dbReference type="PANTHER" id="PTHR44167">
    <property type="entry name" value="OVARIAN-SPECIFIC SERINE/THREONINE-PROTEIN KINASE LOK-RELATED"/>
    <property type="match status" value="1"/>
</dbReference>
<sequence>MLPQDLSVRFGQASEAGVKPENEDCLGVQVPKGDLLSTKGVAIALADGVSAAEMGGEAAEVCVRSFLNDYYSTPETWEVKTAASRILTAINRWLFSRGKDFSEASKGFVCAFTAGIIKSHSLHIFHIGDARVYRLREGELKQLTDDHRVSVSKDVSYLARAMGLSTNLDVDYVRVRLEEGDRLLLCTDGVHEHLSANEIAQRAGDASEDLDAACRGMIQAALANGSRDNVSCQLVVIDSLPDVKGAEIYEELGRLPFPPPLSPGMVLDGYEVESILDESARSQLYLVKDVETGEQAVMKTPAQRRSDDAAYIERFLMEEWVGRRISNPHLVKVLEKRQQAQFLFYLMERVEGVTLAEWMEANPQPEMGVVIDFVSQIISGVRAMHRKETLHQDLKPENIMVDESGRLTIIDYGSAFVAGINEAEVPFERQVDLGTRCFSAPEYVLGRQPSRRSDLFSIGVIAYQLLTGGKGHPYGERLQKAQGIRDFALLEYVSATVYNPLVPKWIDGAVAKAVNVHPDNRYDALSELLADLKTPNPDFMGAEGLPLIQRSPVAFWKGVSGVLSLVVLILFFVLLKG</sequence>
<proteinExistence type="predicted"/>